<feature type="region of interest" description="Disordered" evidence="1">
    <location>
        <begin position="1"/>
        <end position="37"/>
    </location>
</feature>
<name>A0AAE0Z2Q4_9GAST</name>
<dbReference type="AlphaFoldDB" id="A0AAE0Z2Q4"/>
<keyword evidence="3" id="KW-1185">Reference proteome</keyword>
<evidence type="ECO:0000256" key="1">
    <source>
        <dbReference type="SAM" id="MobiDB-lite"/>
    </source>
</evidence>
<protein>
    <submittedName>
        <fullName evidence="2">Uncharacterized protein</fullName>
    </submittedName>
</protein>
<evidence type="ECO:0000313" key="2">
    <source>
        <dbReference type="EMBL" id="KAK3761703.1"/>
    </source>
</evidence>
<accession>A0AAE0Z2Q4</accession>
<dbReference type="Proteomes" id="UP001283361">
    <property type="component" value="Unassembled WGS sequence"/>
</dbReference>
<reference evidence="2" key="1">
    <citation type="journal article" date="2023" name="G3 (Bethesda)">
        <title>A reference genome for the long-term kleptoplast-retaining sea slug Elysia crispata morphotype clarki.</title>
        <authorList>
            <person name="Eastman K.E."/>
            <person name="Pendleton A.L."/>
            <person name="Shaikh M.A."/>
            <person name="Suttiyut T."/>
            <person name="Ogas R."/>
            <person name="Tomko P."/>
            <person name="Gavelis G."/>
            <person name="Widhalm J.R."/>
            <person name="Wisecaver J.H."/>
        </authorList>
    </citation>
    <scope>NUCLEOTIDE SEQUENCE</scope>
    <source>
        <strain evidence="2">ECLA1</strain>
    </source>
</reference>
<sequence>MLWAGDPEGETPKLTRRSQGGSNPSGTSLTDISRGAWWKGNHRPPAYPFHQDVPPSITGTLHDTPRYNPGLLGSRPENQDFKLPLSTKIGSPDFRSVQTRWRAHPWPPQDTRMAYAFIFTPFYANNPSTTRWKSRNPLPRTQYRV</sequence>
<feature type="compositionally biased region" description="Polar residues" evidence="1">
    <location>
        <begin position="17"/>
        <end position="31"/>
    </location>
</feature>
<comment type="caution">
    <text evidence="2">The sequence shown here is derived from an EMBL/GenBank/DDBJ whole genome shotgun (WGS) entry which is preliminary data.</text>
</comment>
<evidence type="ECO:0000313" key="3">
    <source>
        <dbReference type="Proteomes" id="UP001283361"/>
    </source>
</evidence>
<dbReference type="EMBL" id="JAWDGP010004851">
    <property type="protein sequence ID" value="KAK3761703.1"/>
    <property type="molecule type" value="Genomic_DNA"/>
</dbReference>
<proteinExistence type="predicted"/>
<gene>
    <name evidence="2" type="ORF">RRG08_016135</name>
</gene>
<organism evidence="2 3">
    <name type="scientific">Elysia crispata</name>
    <name type="common">lettuce slug</name>
    <dbReference type="NCBI Taxonomy" id="231223"/>
    <lineage>
        <taxon>Eukaryota</taxon>
        <taxon>Metazoa</taxon>
        <taxon>Spiralia</taxon>
        <taxon>Lophotrochozoa</taxon>
        <taxon>Mollusca</taxon>
        <taxon>Gastropoda</taxon>
        <taxon>Heterobranchia</taxon>
        <taxon>Euthyneura</taxon>
        <taxon>Panpulmonata</taxon>
        <taxon>Sacoglossa</taxon>
        <taxon>Placobranchoidea</taxon>
        <taxon>Plakobranchidae</taxon>
        <taxon>Elysia</taxon>
    </lineage>
</organism>